<dbReference type="EMBL" id="JAVDSD010000003">
    <property type="protein sequence ID" value="MDR6606676.1"/>
    <property type="molecule type" value="Genomic_DNA"/>
</dbReference>
<organism evidence="1 2">
    <name type="scientific">Pseudomonas synxantha</name>
    <dbReference type="NCBI Taxonomy" id="47883"/>
    <lineage>
        <taxon>Bacteria</taxon>
        <taxon>Pseudomonadati</taxon>
        <taxon>Pseudomonadota</taxon>
        <taxon>Gammaproteobacteria</taxon>
        <taxon>Pseudomonadales</taxon>
        <taxon>Pseudomonadaceae</taxon>
        <taxon>Pseudomonas</taxon>
    </lineage>
</organism>
<comment type="caution">
    <text evidence="1">The sequence shown here is derived from an EMBL/GenBank/DDBJ whole genome shotgun (WGS) entry which is preliminary data.</text>
</comment>
<proteinExistence type="predicted"/>
<dbReference type="Proteomes" id="UP001259420">
    <property type="component" value="Unassembled WGS sequence"/>
</dbReference>
<reference evidence="1" key="1">
    <citation type="submission" date="2023-07" db="EMBL/GenBank/DDBJ databases">
        <title>Sorghum-associated microbial communities from plants grown in Nebraska, USA.</title>
        <authorList>
            <person name="Schachtman D."/>
        </authorList>
    </citation>
    <scope>NUCLEOTIDE SEQUENCE</scope>
    <source>
        <strain evidence="1">BE46</strain>
    </source>
</reference>
<evidence type="ECO:0000313" key="2">
    <source>
        <dbReference type="Proteomes" id="UP001259420"/>
    </source>
</evidence>
<keyword evidence="2" id="KW-1185">Reference proteome</keyword>
<evidence type="ECO:0000313" key="1">
    <source>
        <dbReference type="EMBL" id="MDR6606676.1"/>
    </source>
</evidence>
<protein>
    <submittedName>
        <fullName evidence="1">Uncharacterized protein</fullName>
    </submittedName>
</protein>
<name>A0ACC6JK85_9PSED</name>
<sequence length="30" mass="3643">MSNALIQNVRVIVNDHREQARSYIYKFTYI</sequence>
<gene>
    <name evidence="1" type="ORF">J2X87_001742</name>
</gene>
<accession>A0ACC6JK85</accession>